<evidence type="ECO:0000256" key="1">
    <source>
        <dbReference type="ARBA" id="ARBA00022737"/>
    </source>
</evidence>
<gene>
    <name evidence="3" type="ORF">scyTo_0021134</name>
</gene>
<dbReference type="STRING" id="75743.A0A401PXD6"/>
<dbReference type="GO" id="GO:0016050">
    <property type="term" value="P:vesicle organization"/>
    <property type="evidence" value="ECO:0007669"/>
    <property type="project" value="TreeGrafter"/>
</dbReference>
<dbReference type="GO" id="GO:0006895">
    <property type="term" value="P:Golgi to endosome transport"/>
    <property type="evidence" value="ECO:0007669"/>
    <property type="project" value="TreeGrafter"/>
</dbReference>
<dbReference type="InterPro" id="IPR031778">
    <property type="entry name" value="Sortilin_N"/>
</dbReference>
<dbReference type="Pfam" id="PF15902">
    <property type="entry name" value="Sortilin-Vps10"/>
    <property type="match status" value="1"/>
</dbReference>
<dbReference type="InterPro" id="IPR050310">
    <property type="entry name" value="VPS10-sortilin"/>
</dbReference>
<feature type="non-terminal residue" evidence="3">
    <location>
        <position position="180"/>
    </location>
</feature>
<accession>A0A401PXD6</accession>
<feature type="domain" description="Sortilin N-terminal" evidence="2">
    <location>
        <begin position="63"/>
        <end position="177"/>
    </location>
</feature>
<dbReference type="GO" id="GO:0016020">
    <property type="term" value="C:membrane"/>
    <property type="evidence" value="ECO:0007669"/>
    <property type="project" value="TreeGrafter"/>
</dbReference>
<evidence type="ECO:0000313" key="3">
    <source>
        <dbReference type="EMBL" id="GCB77768.1"/>
    </source>
</evidence>
<keyword evidence="4" id="KW-1185">Reference proteome</keyword>
<dbReference type="Gene3D" id="2.130.10.10">
    <property type="entry name" value="YVTN repeat-like/Quinoprotein amine dehydrogenase"/>
    <property type="match status" value="1"/>
</dbReference>
<dbReference type="EMBL" id="BFAA01018193">
    <property type="protein sequence ID" value="GCB77768.1"/>
    <property type="molecule type" value="Genomic_DNA"/>
</dbReference>
<protein>
    <recommendedName>
        <fullName evidence="2">Sortilin N-terminal domain-containing protein</fullName>
    </recommendedName>
</protein>
<dbReference type="InterPro" id="IPR015943">
    <property type="entry name" value="WD40/YVTN_repeat-like_dom_sf"/>
</dbReference>
<evidence type="ECO:0000313" key="4">
    <source>
        <dbReference type="Proteomes" id="UP000288216"/>
    </source>
</evidence>
<dbReference type="PANTHER" id="PTHR12106">
    <property type="entry name" value="SORTILIN RELATED"/>
    <property type="match status" value="1"/>
</dbReference>
<dbReference type="OrthoDB" id="443634at2759"/>
<keyword evidence="1" id="KW-0677">Repeat</keyword>
<dbReference type="AlphaFoldDB" id="A0A401PXD6"/>
<sequence>MFDAHALKRCQCSFNNTAPNLQYEFVDLSGSVTLAWVGDGTGVLLALTTFQLPFLGISFGQSRLYRSNNYGKTFSDITKLINNTFIRTEFGIAIGPENSGKVILTADVSGKSSGGRIFTSSDFGKNFSPQNLPFHPLLQIFYNSKNADHLLALSIDNVLWFSSNFGETWKNIHDFVCLVK</sequence>
<dbReference type="GO" id="GO:0006897">
    <property type="term" value="P:endocytosis"/>
    <property type="evidence" value="ECO:0007669"/>
    <property type="project" value="TreeGrafter"/>
</dbReference>
<comment type="caution">
    <text evidence="3">The sequence shown here is derived from an EMBL/GenBank/DDBJ whole genome shotgun (WGS) entry which is preliminary data.</text>
</comment>
<evidence type="ECO:0000259" key="2">
    <source>
        <dbReference type="Pfam" id="PF15902"/>
    </source>
</evidence>
<dbReference type="GO" id="GO:0005794">
    <property type="term" value="C:Golgi apparatus"/>
    <property type="evidence" value="ECO:0007669"/>
    <property type="project" value="TreeGrafter"/>
</dbReference>
<dbReference type="Proteomes" id="UP000288216">
    <property type="component" value="Unassembled WGS sequence"/>
</dbReference>
<name>A0A401PXD6_SCYTO</name>
<dbReference type="GO" id="GO:0005829">
    <property type="term" value="C:cytosol"/>
    <property type="evidence" value="ECO:0007669"/>
    <property type="project" value="GOC"/>
</dbReference>
<dbReference type="SUPFAM" id="SSF110296">
    <property type="entry name" value="Oligoxyloglucan reducing end-specific cellobiohydrolase"/>
    <property type="match status" value="1"/>
</dbReference>
<dbReference type="PANTHER" id="PTHR12106:SF23">
    <property type="entry name" value="SORTILIN"/>
    <property type="match status" value="1"/>
</dbReference>
<organism evidence="3 4">
    <name type="scientific">Scyliorhinus torazame</name>
    <name type="common">Cloudy catshark</name>
    <name type="synonym">Catulus torazame</name>
    <dbReference type="NCBI Taxonomy" id="75743"/>
    <lineage>
        <taxon>Eukaryota</taxon>
        <taxon>Metazoa</taxon>
        <taxon>Chordata</taxon>
        <taxon>Craniata</taxon>
        <taxon>Vertebrata</taxon>
        <taxon>Chondrichthyes</taxon>
        <taxon>Elasmobranchii</taxon>
        <taxon>Galeomorphii</taxon>
        <taxon>Galeoidea</taxon>
        <taxon>Carcharhiniformes</taxon>
        <taxon>Scyliorhinidae</taxon>
        <taxon>Scyliorhinus</taxon>
    </lineage>
</organism>
<proteinExistence type="predicted"/>
<reference evidence="3 4" key="1">
    <citation type="journal article" date="2018" name="Nat. Ecol. Evol.">
        <title>Shark genomes provide insights into elasmobranch evolution and the origin of vertebrates.</title>
        <authorList>
            <person name="Hara Y"/>
            <person name="Yamaguchi K"/>
            <person name="Onimaru K"/>
            <person name="Kadota M"/>
            <person name="Koyanagi M"/>
            <person name="Keeley SD"/>
            <person name="Tatsumi K"/>
            <person name="Tanaka K"/>
            <person name="Motone F"/>
            <person name="Kageyama Y"/>
            <person name="Nozu R"/>
            <person name="Adachi N"/>
            <person name="Nishimura O"/>
            <person name="Nakagawa R"/>
            <person name="Tanegashima C"/>
            <person name="Kiyatake I"/>
            <person name="Matsumoto R"/>
            <person name="Murakumo K"/>
            <person name="Nishida K"/>
            <person name="Terakita A"/>
            <person name="Kuratani S"/>
            <person name="Sato K"/>
            <person name="Hyodo S Kuraku.S."/>
        </authorList>
    </citation>
    <scope>NUCLEOTIDE SEQUENCE [LARGE SCALE GENOMIC DNA]</scope>
</reference>